<dbReference type="EMBL" id="VSRR010006894">
    <property type="protein sequence ID" value="MPC45790.1"/>
    <property type="molecule type" value="Genomic_DNA"/>
</dbReference>
<dbReference type="Proteomes" id="UP000324222">
    <property type="component" value="Unassembled WGS sequence"/>
</dbReference>
<comment type="caution">
    <text evidence="2">The sequence shown here is derived from an EMBL/GenBank/DDBJ whole genome shotgun (WGS) entry which is preliminary data.</text>
</comment>
<dbReference type="AlphaFoldDB" id="A0A5B7FDT1"/>
<keyword evidence="3" id="KW-1185">Reference proteome</keyword>
<gene>
    <name evidence="2" type="ORF">E2C01_039495</name>
</gene>
<organism evidence="2 3">
    <name type="scientific">Portunus trituberculatus</name>
    <name type="common">Swimming crab</name>
    <name type="synonym">Neptunus trituberculatus</name>
    <dbReference type="NCBI Taxonomy" id="210409"/>
    <lineage>
        <taxon>Eukaryota</taxon>
        <taxon>Metazoa</taxon>
        <taxon>Ecdysozoa</taxon>
        <taxon>Arthropoda</taxon>
        <taxon>Crustacea</taxon>
        <taxon>Multicrustacea</taxon>
        <taxon>Malacostraca</taxon>
        <taxon>Eumalacostraca</taxon>
        <taxon>Eucarida</taxon>
        <taxon>Decapoda</taxon>
        <taxon>Pleocyemata</taxon>
        <taxon>Brachyura</taxon>
        <taxon>Eubrachyura</taxon>
        <taxon>Portunoidea</taxon>
        <taxon>Portunidae</taxon>
        <taxon>Portuninae</taxon>
        <taxon>Portunus</taxon>
    </lineage>
</organism>
<protein>
    <submittedName>
        <fullName evidence="2">Uncharacterized protein</fullName>
    </submittedName>
</protein>
<name>A0A5B7FDT1_PORTR</name>
<feature type="compositionally biased region" description="Basic and acidic residues" evidence="1">
    <location>
        <begin position="1"/>
        <end position="16"/>
    </location>
</feature>
<reference evidence="2 3" key="1">
    <citation type="submission" date="2019-05" db="EMBL/GenBank/DDBJ databases">
        <title>Another draft genome of Portunus trituberculatus and its Hox gene families provides insights of decapod evolution.</title>
        <authorList>
            <person name="Jeong J.-H."/>
            <person name="Song I."/>
            <person name="Kim S."/>
            <person name="Choi T."/>
            <person name="Kim D."/>
            <person name="Ryu S."/>
            <person name="Kim W."/>
        </authorList>
    </citation>
    <scope>NUCLEOTIDE SEQUENCE [LARGE SCALE GENOMIC DNA]</scope>
    <source>
        <tissue evidence="2">Muscle</tissue>
    </source>
</reference>
<sequence length="157" mass="17885">MRSEWRRGGHTEDRTRRQGSCTTTSHSQANQFPRGDTVDSTCSLEGMTMLSCGARRLLCFRLSRTFKRRLWLAPQCPPYHPLVYPDPFMGHPFSLVCLRNQTNHETWAVYILTTICPRAWVRWAEVQGEVGVRDGRRGSEGGSLSSEGTPLITPWCQ</sequence>
<feature type="region of interest" description="Disordered" evidence="1">
    <location>
        <begin position="1"/>
        <end position="32"/>
    </location>
</feature>
<feature type="compositionally biased region" description="Polar residues" evidence="1">
    <location>
        <begin position="18"/>
        <end position="31"/>
    </location>
</feature>
<evidence type="ECO:0000313" key="2">
    <source>
        <dbReference type="EMBL" id="MPC45790.1"/>
    </source>
</evidence>
<proteinExistence type="predicted"/>
<accession>A0A5B7FDT1</accession>
<evidence type="ECO:0000256" key="1">
    <source>
        <dbReference type="SAM" id="MobiDB-lite"/>
    </source>
</evidence>
<evidence type="ECO:0000313" key="3">
    <source>
        <dbReference type="Proteomes" id="UP000324222"/>
    </source>
</evidence>
<feature type="region of interest" description="Disordered" evidence="1">
    <location>
        <begin position="134"/>
        <end position="157"/>
    </location>
</feature>